<evidence type="ECO:0000259" key="8">
    <source>
        <dbReference type="Pfam" id="PF00749"/>
    </source>
</evidence>
<dbReference type="AlphaFoldDB" id="I5B218"/>
<dbReference type="PROSITE" id="PS00178">
    <property type="entry name" value="AA_TRNA_LIGASE_I"/>
    <property type="match status" value="1"/>
</dbReference>
<dbReference type="Gene3D" id="3.40.50.620">
    <property type="entry name" value="HUPs"/>
    <property type="match status" value="1"/>
</dbReference>
<evidence type="ECO:0000313" key="9">
    <source>
        <dbReference type="EMBL" id="EIM63531.1"/>
    </source>
</evidence>
<dbReference type="GO" id="GO:0005524">
    <property type="term" value="F:ATP binding"/>
    <property type="evidence" value="ECO:0007669"/>
    <property type="project" value="UniProtKB-KW"/>
</dbReference>
<protein>
    <submittedName>
        <fullName evidence="9">Glutamyl-or glutaminyl-tRNA synthetase</fullName>
    </submittedName>
</protein>
<gene>
    <name evidence="9" type="ORF">DespoDRAFT_01603</name>
</gene>
<evidence type="ECO:0000256" key="6">
    <source>
        <dbReference type="ARBA" id="ARBA00023146"/>
    </source>
</evidence>
<keyword evidence="10" id="KW-1185">Reference proteome</keyword>
<dbReference type="OrthoDB" id="9807503at2"/>
<dbReference type="RefSeq" id="WP_004072695.1">
    <property type="nucleotide sequence ID" value="NZ_CM001488.1"/>
</dbReference>
<feature type="domain" description="Glutamyl/glutaminyl-tRNA synthetase class Ib catalytic" evidence="8">
    <location>
        <begin position="25"/>
        <end position="270"/>
    </location>
</feature>
<dbReference type="eggNOG" id="COG0008">
    <property type="taxonomic scope" value="Bacteria"/>
</dbReference>
<evidence type="ECO:0000256" key="1">
    <source>
        <dbReference type="ARBA" id="ARBA00022598"/>
    </source>
</evidence>
<evidence type="ECO:0000256" key="4">
    <source>
        <dbReference type="ARBA" id="ARBA00022833"/>
    </source>
</evidence>
<keyword evidence="2" id="KW-0479">Metal-binding</keyword>
<dbReference type="GO" id="GO:0005829">
    <property type="term" value="C:cytosol"/>
    <property type="evidence" value="ECO:0007669"/>
    <property type="project" value="TreeGrafter"/>
</dbReference>
<keyword evidence="3 7" id="KW-0547">Nucleotide-binding</keyword>
<comment type="similarity">
    <text evidence="7">Belongs to the class-I aminoacyl-tRNA synthetase family.</text>
</comment>
<evidence type="ECO:0000256" key="5">
    <source>
        <dbReference type="ARBA" id="ARBA00022840"/>
    </source>
</evidence>
<dbReference type="InterPro" id="IPR001412">
    <property type="entry name" value="aa-tRNA-synth_I_CS"/>
</dbReference>
<evidence type="ECO:0000256" key="7">
    <source>
        <dbReference type="RuleBase" id="RU363037"/>
    </source>
</evidence>
<evidence type="ECO:0000256" key="3">
    <source>
        <dbReference type="ARBA" id="ARBA00022741"/>
    </source>
</evidence>
<dbReference type="InterPro" id="IPR049940">
    <property type="entry name" value="GluQ/Sye"/>
</dbReference>
<proteinExistence type="inferred from homology"/>
<dbReference type="SUPFAM" id="SSF52374">
    <property type="entry name" value="Nucleotidylyl transferase"/>
    <property type="match status" value="1"/>
</dbReference>
<dbReference type="PANTHER" id="PTHR43311">
    <property type="entry name" value="GLUTAMATE--TRNA LIGASE"/>
    <property type="match status" value="1"/>
</dbReference>
<dbReference type="InterPro" id="IPR014729">
    <property type="entry name" value="Rossmann-like_a/b/a_fold"/>
</dbReference>
<dbReference type="Proteomes" id="UP000005778">
    <property type="component" value="Chromosome"/>
</dbReference>
<dbReference type="STRING" id="879212.DespoDRAFT_01603"/>
<dbReference type="PRINTS" id="PR00987">
    <property type="entry name" value="TRNASYNTHGLU"/>
</dbReference>
<dbReference type="InterPro" id="IPR000924">
    <property type="entry name" value="Glu/Gln-tRNA-synth"/>
</dbReference>
<dbReference type="PANTHER" id="PTHR43311:SF1">
    <property type="entry name" value="GLUTAMYL-Q TRNA(ASP) SYNTHETASE"/>
    <property type="match status" value="1"/>
</dbReference>
<dbReference type="GO" id="GO:0006424">
    <property type="term" value="P:glutamyl-tRNA aminoacylation"/>
    <property type="evidence" value="ECO:0007669"/>
    <property type="project" value="TreeGrafter"/>
</dbReference>
<evidence type="ECO:0000256" key="2">
    <source>
        <dbReference type="ARBA" id="ARBA00022723"/>
    </source>
</evidence>
<dbReference type="EMBL" id="CM001488">
    <property type="protein sequence ID" value="EIM63531.1"/>
    <property type="molecule type" value="Genomic_DNA"/>
</dbReference>
<sequence>MQEKSIIFENSSPLCVSTVPINPVSRLAPTPSGFLHLGNAVNFLVTWAIVRSRKGRLHLRIDDMDGIRFRPDVLEDIFTSLDWLGVDWDTGPAGPDDFYKNFSLQKKKEYYRGRLQALDKMRLKTFVCRCSRASIKKVSQNGLYPGTCRNAGLAFEPGSTAVRLRVNNDACIQVNNQHIDLVNTCGDFVLWRKDDQPSYHLASLVEDEDGCINFIVRGRDLLFSTAAQIYLARCFGFSSFPACRFIHHGLVLGDNGEKLSKSRGAYALKDLRQSGGSFVGAVKKAARVLGLKHNGILTAQDLKQAIMINYKDKELKSDG</sequence>
<reference evidence="9 10" key="1">
    <citation type="submission" date="2011-09" db="EMBL/GenBank/DDBJ databases">
        <authorList>
            <consortium name="US DOE Joint Genome Institute (JGI-PGF)"/>
            <person name="Lucas S."/>
            <person name="Han J."/>
            <person name="Lapidus A."/>
            <person name="Cheng J.-F."/>
            <person name="Goodwin L."/>
            <person name="Pitluck S."/>
            <person name="Peters L."/>
            <person name="Land M.L."/>
            <person name="Hauser L."/>
            <person name="Orellana R."/>
            <person name="Lovley D."/>
            <person name="Woyke T.J."/>
        </authorList>
    </citation>
    <scope>NUCLEOTIDE SEQUENCE [LARGE SCALE GENOMIC DNA]</scope>
    <source>
        <strain evidence="9 10">2ac9</strain>
    </source>
</reference>
<dbReference type="Pfam" id="PF00749">
    <property type="entry name" value="tRNA-synt_1c"/>
    <property type="match status" value="1"/>
</dbReference>
<keyword evidence="7" id="KW-0648">Protein biosynthesis</keyword>
<name>I5B218_9BACT</name>
<reference evidence="9 10" key="2">
    <citation type="submission" date="2012-02" db="EMBL/GenBank/DDBJ databases">
        <title>Improved High-Quality Draft sequence of Desulfobacter postgatei 2ac9.</title>
        <authorList>
            <consortium name="US DOE Joint Genome Institute"/>
            <person name="Lucas S."/>
            <person name="Han J."/>
            <person name="Lapidus A."/>
            <person name="Cheng J.-F."/>
            <person name="Goodwin L."/>
            <person name="Pitluck S."/>
            <person name="Peters L."/>
            <person name="Ovchinnikova G."/>
            <person name="Held B."/>
            <person name="Detter J.C."/>
            <person name="Han C."/>
            <person name="Tapia R."/>
            <person name="Land M."/>
            <person name="Hauser L."/>
            <person name="Kyrpides N."/>
            <person name="Ivanova N."/>
            <person name="Pagani I."/>
            <person name="Orellana R."/>
            <person name="Lovley D."/>
            <person name="Woyke T."/>
        </authorList>
    </citation>
    <scope>NUCLEOTIDE SEQUENCE [LARGE SCALE GENOMIC DNA]</scope>
    <source>
        <strain evidence="9 10">2ac9</strain>
    </source>
</reference>
<dbReference type="InterPro" id="IPR020058">
    <property type="entry name" value="Glu/Gln-tRNA-synth_Ib_cat-dom"/>
</dbReference>
<keyword evidence="6 7" id="KW-0030">Aminoacyl-tRNA synthetase</keyword>
<keyword evidence="4" id="KW-0862">Zinc</keyword>
<accession>I5B218</accession>
<organism evidence="9 10">
    <name type="scientific">Desulfobacter postgatei 2ac9</name>
    <dbReference type="NCBI Taxonomy" id="879212"/>
    <lineage>
        <taxon>Bacteria</taxon>
        <taxon>Pseudomonadati</taxon>
        <taxon>Thermodesulfobacteriota</taxon>
        <taxon>Desulfobacteria</taxon>
        <taxon>Desulfobacterales</taxon>
        <taxon>Desulfobacteraceae</taxon>
        <taxon>Desulfobacter</taxon>
    </lineage>
</organism>
<keyword evidence="1 7" id="KW-0436">Ligase</keyword>
<dbReference type="GO" id="GO:0004818">
    <property type="term" value="F:glutamate-tRNA ligase activity"/>
    <property type="evidence" value="ECO:0007669"/>
    <property type="project" value="TreeGrafter"/>
</dbReference>
<dbReference type="HOGENOM" id="CLU_015768_0_3_7"/>
<evidence type="ECO:0000313" key="10">
    <source>
        <dbReference type="Proteomes" id="UP000005778"/>
    </source>
</evidence>
<keyword evidence="5 7" id="KW-0067">ATP-binding</keyword>